<name>A0A0J8B2A1_BETVV</name>
<feature type="non-terminal residue" evidence="1">
    <location>
        <position position="189"/>
    </location>
</feature>
<evidence type="ECO:0000313" key="2">
    <source>
        <dbReference type="Proteomes" id="UP000035740"/>
    </source>
</evidence>
<organism evidence="1 2">
    <name type="scientific">Beta vulgaris subsp. vulgaris</name>
    <name type="common">Beet</name>
    <dbReference type="NCBI Taxonomy" id="3555"/>
    <lineage>
        <taxon>Eukaryota</taxon>
        <taxon>Viridiplantae</taxon>
        <taxon>Streptophyta</taxon>
        <taxon>Embryophyta</taxon>
        <taxon>Tracheophyta</taxon>
        <taxon>Spermatophyta</taxon>
        <taxon>Magnoliopsida</taxon>
        <taxon>eudicotyledons</taxon>
        <taxon>Gunneridae</taxon>
        <taxon>Pentapetalae</taxon>
        <taxon>Caryophyllales</taxon>
        <taxon>Chenopodiaceae</taxon>
        <taxon>Betoideae</taxon>
        <taxon>Beta</taxon>
    </lineage>
</organism>
<dbReference type="EMBL" id="KQ097027">
    <property type="protein sequence ID" value="KMS93997.1"/>
    <property type="molecule type" value="Genomic_DNA"/>
</dbReference>
<keyword evidence="2" id="KW-1185">Reference proteome</keyword>
<sequence>MNENSILQSGGKGKCTKIFHVFGDGLWQYGDQSVPSGGISAGPIADSESTAVDVSVTEAEDGNANEDVGKQADAINDLNLEPANLESGSDEQIEDLKTAIESAATEFLQSASVPIACGEVADAVSARDPRFNIRSTPYRTWEMLFRMFAKRGVIKIKDGIIVSTNMLTLQPKPNDEVETVDMNYMDELL</sequence>
<reference evidence="1 2" key="1">
    <citation type="journal article" date="2014" name="Nature">
        <title>The genome of the recently domesticated crop plant sugar beet (Beta vulgaris).</title>
        <authorList>
            <person name="Dohm J.C."/>
            <person name="Minoche A.E."/>
            <person name="Holtgrawe D."/>
            <person name="Capella-Gutierrez S."/>
            <person name="Zakrzewski F."/>
            <person name="Tafer H."/>
            <person name="Rupp O."/>
            <person name="Sorensen T.R."/>
            <person name="Stracke R."/>
            <person name="Reinhardt R."/>
            <person name="Goesmann A."/>
            <person name="Kraft T."/>
            <person name="Schulz B."/>
            <person name="Stadler P.F."/>
            <person name="Schmidt T."/>
            <person name="Gabaldon T."/>
            <person name="Lehrach H."/>
            <person name="Weisshaar B."/>
            <person name="Himmelbauer H."/>
        </authorList>
    </citation>
    <scope>NUCLEOTIDE SEQUENCE [LARGE SCALE GENOMIC DNA]</scope>
    <source>
        <tissue evidence="1">Taproot</tissue>
    </source>
</reference>
<accession>A0A0J8B2A1</accession>
<protein>
    <submittedName>
        <fullName evidence="1">Uncharacterized protein</fullName>
    </submittedName>
</protein>
<gene>
    <name evidence="1" type="ORF">BVRB_025830</name>
</gene>
<evidence type="ECO:0000313" key="1">
    <source>
        <dbReference type="EMBL" id="KMS93997.1"/>
    </source>
</evidence>
<dbReference type="Gramene" id="KMS93997">
    <property type="protein sequence ID" value="KMS93997"/>
    <property type="gene ID" value="BVRB_025830"/>
</dbReference>
<dbReference type="AlphaFoldDB" id="A0A0J8B2A1"/>
<proteinExistence type="predicted"/>
<dbReference type="Proteomes" id="UP000035740">
    <property type="component" value="Unassembled WGS sequence"/>
</dbReference>
<dbReference type="eggNOG" id="KOG2522">
    <property type="taxonomic scope" value="Eukaryota"/>
</dbReference>